<dbReference type="PRINTS" id="PR00719">
    <property type="entry name" value="LMWPTPASE"/>
</dbReference>
<dbReference type="STRING" id="1174501.SAMN05216192_102307"/>
<feature type="active site" description="Nucleophile" evidence="6">
    <location>
        <position position="11"/>
    </location>
</feature>
<keyword evidence="4" id="KW-0904">Protein phosphatase</keyword>
<keyword evidence="3" id="KW-0378">Hydrolase</keyword>
<evidence type="ECO:0000256" key="6">
    <source>
        <dbReference type="PIRSR" id="PIRSR617867-1"/>
    </source>
</evidence>
<dbReference type="SMART" id="SM00226">
    <property type="entry name" value="LMWPc"/>
    <property type="match status" value="1"/>
</dbReference>
<dbReference type="Pfam" id="PF01451">
    <property type="entry name" value="LMWPc"/>
    <property type="match status" value="1"/>
</dbReference>
<feature type="active site" description="Proton donor" evidence="6">
    <location>
        <position position="127"/>
    </location>
</feature>
<sequence>MREIVNVLFVCLGNICRSPMAEAVLRSKIAKRRLTESIKVDSAGTGDWHIGKVPHEGTRRILDQKGISYADMTARLVSSSDFDSFQYIICMDNSNAENVRKLPGGDKAELLFFMDLLPDEELREVPDPYFTGNFEQVYDLIDAGCDVLLDKIIQEKL</sequence>
<name>A0A1G8H4X7_9BACL</name>
<organism evidence="8 9">
    <name type="scientific">Paenibacillus typhae</name>
    <dbReference type="NCBI Taxonomy" id="1174501"/>
    <lineage>
        <taxon>Bacteria</taxon>
        <taxon>Bacillati</taxon>
        <taxon>Bacillota</taxon>
        <taxon>Bacilli</taxon>
        <taxon>Bacillales</taxon>
        <taxon>Paenibacillaceae</taxon>
        <taxon>Paenibacillus</taxon>
    </lineage>
</organism>
<proteinExistence type="inferred from homology"/>
<dbReference type="CDD" id="cd16343">
    <property type="entry name" value="LMWPTP"/>
    <property type="match status" value="1"/>
</dbReference>
<dbReference type="Proteomes" id="UP000199050">
    <property type="component" value="Unassembled WGS sequence"/>
</dbReference>
<dbReference type="InterPro" id="IPR036196">
    <property type="entry name" value="Ptyr_pPase_sf"/>
</dbReference>
<comment type="catalytic activity">
    <reaction evidence="5">
        <text>O-phospho-L-tyrosyl-[protein] + H2O = L-tyrosyl-[protein] + phosphate</text>
        <dbReference type="Rhea" id="RHEA:10684"/>
        <dbReference type="Rhea" id="RHEA-COMP:10136"/>
        <dbReference type="Rhea" id="RHEA-COMP:20101"/>
        <dbReference type="ChEBI" id="CHEBI:15377"/>
        <dbReference type="ChEBI" id="CHEBI:43474"/>
        <dbReference type="ChEBI" id="CHEBI:46858"/>
        <dbReference type="ChEBI" id="CHEBI:61978"/>
        <dbReference type="EC" id="3.1.3.48"/>
    </reaction>
</comment>
<reference evidence="9" key="1">
    <citation type="submission" date="2016-10" db="EMBL/GenBank/DDBJ databases">
        <authorList>
            <person name="Varghese N."/>
            <person name="Submissions S."/>
        </authorList>
    </citation>
    <scope>NUCLEOTIDE SEQUENCE [LARGE SCALE GENOMIC DNA]</scope>
    <source>
        <strain evidence="9">CGMCC 1.11012</strain>
    </source>
</reference>
<evidence type="ECO:0000313" key="8">
    <source>
        <dbReference type="EMBL" id="SDI01570.1"/>
    </source>
</evidence>
<keyword evidence="9" id="KW-1185">Reference proteome</keyword>
<dbReference type="Gene3D" id="3.40.50.2300">
    <property type="match status" value="1"/>
</dbReference>
<dbReference type="EMBL" id="FNDX01000002">
    <property type="protein sequence ID" value="SDI01570.1"/>
    <property type="molecule type" value="Genomic_DNA"/>
</dbReference>
<protein>
    <recommendedName>
        <fullName evidence="2">protein-tyrosine-phosphatase</fullName>
        <ecNumber evidence="2">3.1.3.48</ecNumber>
    </recommendedName>
</protein>
<evidence type="ECO:0000256" key="5">
    <source>
        <dbReference type="ARBA" id="ARBA00051722"/>
    </source>
</evidence>
<dbReference type="AlphaFoldDB" id="A0A1G8H4X7"/>
<evidence type="ECO:0000256" key="3">
    <source>
        <dbReference type="ARBA" id="ARBA00022801"/>
    </source>
</evidence>
<dbReference type="InterPro" id="IPR023485">
    <property type="entry name" value="Ptyr_pPase"/>
</dbReference>
<evidence type="ECO:0000256" key="4">
    <source>
        <dbReference type="ARBA" id="ARBA00022912"/>
    </source>
</evidence>
<evidence type="ECO:0000313" key="9">
    <source>
        <dbReference type="Proteomes" id="UP000199050"/>
    </source>
</evidence>
<evidence type="ECO:0000259" key="7">
    <source>
        <dbReference type="SMART" id="SM00226"/>
    </source>
</evidence>
<evidence type="ECO:0000256" key="1">
    <source>
        <dbReference type="ARBA" id="ARBA00011063"/>
    </source>
</evidence>
<accession>A0A1G8H4X7</accession>
<gene>
    <name evidence="8" type="ORF">SAMN05216192_102307</name>
</gene>
<evidence type="ECO:0000256" key="2">
    <source>
        <dbReference type="ARBA" id="ARBA00013064"/>
    </source>
</evidence>
<dbReference type="InterPro" id="IPR017867">
    <property type="entry name" value="Tyr_phospatase_low_mol_wt"/>
</dbReference>
<feature type="active site" evidence="6">
    <location>
        <position position="17"/>
    </location>
</feature>
<dbReference type="PANTHER" id="PTHR11717:SF7">
    <property type="entry name" value="LOW MOLECULAR WEIGHT PHOSPHOTYROSINE PROTEIN PHOSPHATASE"/>
    <property type="match status" value="1"/>
</dbReference>
<dbReference type="SUPFAM" id="SSF52788">
    <property type="entry name" value="Phosphotyrosine protein phosphatases I"/>
    <property type="match status" value="1"/>
</dbReference>
<dbReference type="PANTHER" id="PTHR11717">
    <property type="entry name" value="LOW MOLECULAR WEIGHT PROTEIN TYROSINE PHOSPHATASE"/>
    <property type="match status" value="1"/>
</dbReference>
<dbReference type="EC" id="3.1.3.48" evidence="2"/>
<dbReference type="InterPro" id="IPR050438">
    <property type="entry name" value="LMW_PTPase"/>
</dbReference>
<comment type="similarity">
    <text evidence="1">Belongs to the low molecular weight phosphotyrosine protein phosphatase family.</text>
</comment>
<dbReference type="GO" id="GO:0004725">
    <property type="term" value="F:protein tyrosine phosphatase activity"/>
    <property type="evidence" value="ECO:0007669"/>
    <property type="project" value="UniProtKB-EC"/>
</dbReference>
<feature type="domain" description="Phosphotyrosine protein phosphatase I" evidence="7">
    <location>
        <begin position="5"/>
        <end position="151"/>
    </location>
</feature>